<gene>
    <name evidence="3" type="ORF">H9637_04185</name>
</gene>
<dbReference type="InterPro" id="IPR035068">
    <property type="entry name" value="TldD/PmbA_N"/>
</dbReference>
<comment type="caution">
    <text evidence="3">The sequence shown here is derived from an EMBL/GenBank/DDBJ whole genome shotgun (WGS) entry which is preliminary data.</text>
</comment>
<sequence length="57" mass="6468">MRIIDRTKEYISTEDLKVDNLESSRSNGIGIRVIYDGSLGFASSQNIEDIKNLFEES</sequence>
<protein>
    <recommendedName>
        <fullName evidence="2">Metalloprotease TldD/E N-terminal domain-containing protein</fullName>
    </recommendedName>
</protein>
<dbReference type="Pfam" id="PF01523">
    <property type="entry name" value="PmbA_TldD_1st"/>
    <property type="match status" value="1"/>
</dbReference>
<proteinExistence type="inferred from homology"/>
<reference evidence="3 4" key="1">
    <citation type="submission" date="2020-08" db="EMBL/GenBank/DDBJ databases">
        <title>A Genomic Blueprint of the Chicken Gut Microbiome.</title>
        <authorList>
            <person name="Gilroy R."/>
            <person name="Ravi A."/>
            <person name="Getino M."/>
            <person name="Pursley I."/>
            <person name="Horton D.L."/>
            <person name="Alikhan N.-F."/>
            <person name="Baker D."/>
            <person name="Gharbi K."/>
            <person name="Hall N."/>
            <person name="Watson M."/>
            <person name="Adriaenssens E.M."/>
            <person name="Foster-Nyarko E."/>
            <person name="Jarju S."/>
            <person name="Secka A."/>
            <person name="Antonio M."/>
            <person name="Oren A."/>
            <person name="Chaudhuri R."/>
            <person name="La Ragione R.M."/>
            <person name="Hildebrand F."/>
            <person name="Pallen M.J."/>
        </authorList>
    </citation>
    <scope>NUCLEOTIDE SEQUENCE [LARGE SCALE GENOMIC DNA]</scope>
    <source>
        <strain evidence="3 4">N37</strain>
    </source>
</reference>
<evidence type="ECO:0000313" key="4">
    <source>
        <dbReference type="Proteomes" id="UP000627166"/>
    </source>
</evidence>
<dbReference type="InterPro" id="IPR002510">
    <property type="entry name" value="Metalloprtase-TldD/E_N"/>
</dbReference>
<dbReference type="EMBL" id="JACSQB010000036">
    <property type="protein sequence ID" value="MBD8046247.1"/>
    <property type="molecule type" value="Genomic_DNA"/>
</dbReference>
<dbReference type="Gene3D" id="3.30.2290.10">
    <property type="entry name" value="PmbA/TldD superfamily"/>
    <property type="match status" value="1"/>
</dbReference>
<evidence type="ECO:0000259" key="2">
    <source>
        <dbReference type="Pfam" id="PF01523"/>
    </source>
</evidence>
<accession>A0ABR8YPR4</accession>
<dbReference type="Proteomes" id="UP000627166">
    <property type="component" value="Unassembled WGS sequence"/>
</dbReference>
<organism evidence="3 4">
    <name type="scientific">Clostridium faecium</name>
    <dbReference type="NCBI Taxonomy" id="2762223"/>
    <lineage>
        <taxon>Bacteria</taxon>
        <taxon>Bacillati</taxon>
        <taxon>Bacillota</taxon>
        <taxon>Clostridia</taxon>
        <taxon>Eubacteriales</taxon>
        <taxon>Clostridiaceae</taxon>
        <taxon>Clostridium</taxon>
    </lineage>
</organism>
<feature type="domain" description="Metalloprotease TldD/E N-terminal" evidence="2">
    <location>
        <begin position="2"/>
        <end position="56"/>
    </location>
</feature>
<name>A0ABR8YPR4_9CLOT</name>
<dbReference type="SUPFAM" id="SSF111283">
    <property type="entry name" value="Putative modulator of DNA gyrase, PmbA/TldD"/>
    <property type="match status" value="1"/>
</dbReference>
<comment type="similarity">
    <text evidence="1">Belongs to the peptidase U62 family.</text>
</comment>
<evidence type="ECO:0000256" key="1">
    <source>
        <dbReference type="ARBA" id="ARBA00005836"/>
    </source>
</evidence>
<keyword evidence="4" id="KW-1185">Reference proteome</keyword>
<dbReference type="InterPro" id="IPR036059">
    <property type="entry name" value="TldD/PmbA_sf"/>
</dbReference>
<evidence type="ECO:0000313" key="3">
    <source>
        <dbReference type="EMBL" id="MBD8046247.1"/>
    </source>
</evidence>